<dbReference type="AlphaFoldDB" id="A0A9N9BIQ0"/>
<accession>A0A9N9BIQ0</accession>
<protein>
    <submittedName>
        <fullName evidence="2">5534_t:CDS:1</fullName>
    </submittedName>
</protein>
<organism evidence="2 3">
    <name type="scientific">Ambispora gerdemannii</name>
    <dbReference type="NCBI Taxonomy" id="144530"/>
    <lineage>
        <taxon>Eukaryota</taxon>
        <taxon>Fungi</taxon>
        <taxon>Fungi incertae sedis</taxon>
        <taxon>Mucoromycota</taxon>
        <taxon>Glomeromycotina</taxon>
        <taxon>Glomeromycetes</taxon>
        <taxon>Archaeosporales</taxon>
        <taxon>Ambisporaceae</taxon>
        <taxon>Ambispora</taxon>
    </lineage>
</organism>
<keyword evidence="3" id="KW-1185">Reference proteome</keyword>
<feature type="transmembrane region" description="Helical" evidence="1">
    <location>
        <begin position="134"/>
        <end position="156"/>
    </location>
</feature>
<comment type="caution">
    <text evidence="2">The sequence shown here is derived from an EMBL/GenBank/DDBJ whole genome shotgun (WGS) entry which is preliminary data.</text>
</comment>
<evidence type="ECO:0000256" key="1">
    <source>
        <dbReference type="SAM" id="Phobius"/>
    </source>
</evidence>
<feature type="transmembrane region" description="Helical" evidence="1">
    <location>
        <begin position="9"/>
        <end position="31"/>
    </location>
</feature>
<evidence type="ECO:0000313" key="3">
    <source>
        <dbReference type="Proteomes" id="UP000789831"/>
    </source>
</evidence>
<keyword evidence="1" id="KW-1133">Transmembrane helix</keyword>
<evidence type="ECO:0000313" key="2">
    <source>
        <dbReference type="EMBL" id="CAG8569394.1"/>
    </source>
</evidence>
<dbReference type="Proteomes" id="UP000789831">
    <property type="component" value="Unassembled WGS sequence"/>
</dbReference>
<keyword evidence="1" id="KW-0812">Transmembrane</keyword>
<dbReference type="OrthoDB" id="10579211at2759"/>
<reference evidence="2" key="1">
    <citation type="submission" date="2021-06" db="EMBL/GenBank/DDBJ databases">
        <authorList>
            <person name="Kallberg Y."/>
            <person name="Tangrot J."/>
            <person name="Rosling A."/>
        </authorList>
    </citation>
    <scope>NUCLEOTIDE SEQUENCE</scope>
    <source>
        <strain evidence="2">MT106</strain>
    </source>
</reference>
<name>A0A9N9BIQ0_9GLOM</name>
<gene>
    <name evidence="2" type="ORF">AGERDE_LOCUS7561</name>
</gene>
<keyword evidence="1" id="KW-0472">Membrane</keyword>
<sequence>MSLQKTLRLILWISLAIILSILSECFIVAAADRDINNNGNTLSVLSSIPSTPTVTAAATTTTTGKSNPSTAKTTVSAKNKPSTTIATISSANTATISSANTASISTTITSSENAITTQATESQISSQEEHVPRIGPIIAASSVAFLVLVILVATIFMTKRSAQTVDDSANKA</sequence>
<dbReference type="EMBL" id="CAJVPL010001400">
    <property type="protein sequence ID" value="CAG8569394.1"/>
    <property type="molecule type" value="Genomic_DNA"/>
</dbReference>
<proteinExistence type="predicted"/>